<dbReference type="InterPro" id="IPR022932">
    <property type="entry name" value="YjcG"/>
</dbReference>
<dbReference type="PANTHER" id="PTHR40037">
    <property type="entry name" value="PHOSPHOESTERASE YJCG-RELATED"/>
    <property type="match status" value="1"/>
</dbReference>
<sequence>MKYGVVAFPSKKLQDLANSYRKRYDPHYALITPHMTLKGVFEANDNEIEELSKKIRKVTDQHNPFKLQTTSFSSFAPVTNAIYFKVVPTDDLVKLHEDLHKESLGSETEYAFVPHITIAQKMASGEHDDIYAQVRMIGVDHEEMIDRLHLLYQLEDGSWTVYETFRLNGAENQFDFS</sequence>
<feature type="active site" description="Proton donor" evidence="2">
    <location>
        <position position="34"/>
    </location>
</feature>
<evidence type="ECO:0000313" key="4">
    <source>
        <dbReference type="Proteomes" id="UP001596170"/>
    </source>
</evidence>
<dbReference type="NCBIfam" id="NF010223">
    <property type="entry name" value="PRK13679.1"/>
    <property type="match status" value="1"/>
</dbReference>
<dbReference type="PANTHER" id="PTHR40037:SF1">
    <property type="entry name" value="PHOSPHOESTERASE SAOUHSC_00951-RELATED"/>
    <property type="match status" value="1"/>
</dbReference>
<name>A0ABW1L3H8_9BACL</name>
<accession>A0ABW1L3H8</accession>
<dbReference type="Pfam" id="PF13563">
    <property type="entry name" value="2_5_RNA_ligase2"/>
    <property type="match status" value="1"/>
</dbReference>
<protein>
    <recommendedName>
        <fullName evidence="2">Putative phosphoesterase ACFPYN_01395</fullName>
        <ecNumber evidence="2">3.1.-.-</ecNumber>
    </recommendedName>
</protein>
<evidence type="ECO:0000256" key="1">
    <source>
        <dbReference type="ARBA" id="ARBA00022801"/>
    </source>
</evidence>
<dbReference type="InterPro" id="IPR009097">
    <property type="entry name" value="Cyclic_Pdiesterase"/>
</dbReference>
<feature type="short sequence motif" description="HXTX 1" evidence="2">
    <location>
        <begin position="34"/>
        <end position="37"/>
    </location>
</feature>
<dbReference type="SUPFAM" id="SSF55144">
    <property type="entry name" value="LigT-like"/>
    <property type="match status" value="1"/>
</dbReference>
<dbReference type="Proteomes" id="UP001596170">
    <property type="component" value="Unassembled WGS sequence"/>
</dbReference>
<dbReference type="HAMAP" id="MF_01444">
    <property type="entry name" value="2H_phosphoesterase_YjcG"/>
    <property type="match status" value="1"/>
</dbReference>
<feature type="active site" description="Proton acceptor" evidence="2">
    <location>
        <position position="115"/>
    </location>
</feature>
<dbReference type="EMBL" id="JBHSRI010000002">
    <property type="protein sequence ID" value="MFC6038096.1"/>
    <property type="molecule type" value="Genomic_DNA"/>
</dbReference>
<comment type="similarity">
    <text evidence="2">Belongs to the 2H phosphoesterase superfamily. YjcG family.</text>
</comment>
<dbReference type="RefSeq" id="WP_377732093.1">
    <property type="nucleotide sequence ID" value="NZ_JBHSRI010000002.1"/>
</dbReference>
<keyword evidence="1 2" id="KW-0378">Hydrolase</keyword>
<dbReference type="Gene3D" id="3.90.1140.10">
    <property type="entry name" value="Cyclic phosphodiesterase"/>
    <property type="match status" value="1"/>
</dbReference>
<feature type="short sequence motif" description="HXTX 2" evidence="2">
    <location>
        <begin position="115"/>
        <end position="118"/>
    </location>
</feature>
<evidence type="ECO:0000313" key="3">
    <source>
        <dbReference type="EMBL" id="MFC6038096.1"/>
    </source>
</evidence>
<keyword evidence="4" id="KW-1185">Reference proteome</keyword>
<proteinExistence type="inferred from homology"/>
<reference evidence="4" key="1">
    <citation type="journal article" date="2019" name="Int. J. Syst. Evol. Microbiol.">
        <title>The Global Catalogue of Microorganisms (GCM) 10K type strain sequencing project: providing services to taxonomists for standard genome sequencing and annotation.</title>
        <authorList>
            <consortium name="The Broad Institute Genomics Platform"/>
            <consortium name="The Broad Institute Genome Sequencing Center for Infectious Disease"/>
            <person name="Wu L."/>
            <person name="Ma J."/>
        </authorList>
    </citation>
    <scope>NUCLEOTIDE SEQUENCE [LARGE SCALE GENOMIC DNA]</scope>
    <source>
        <strain evidence="4">CCUG 54527</strain>
    </source>
</reference>
<dbReference type="EC" id="3.1.-.-" evidence="2"/>
<gene>
    <name evidence="3" type="ORF">ACFPYN_01395</name>
</gene>
<evidence type="ECO:0000256" key="2">
    <source>
        <dbReference type="HAMAP-Rule" id="MF_01444"/>
    </source>
</evidence>
<organism evidence="3 4">
    <name type="scientific">Paenisporosarcina macmurdoensis</name>
    <dbReference type="NCBI Taxonomy" id="212659"/>
    <lineage>
        <taxon>Bacteria</taxon>
        <taxon>Bacillati</taxon>
        <taxon>Bacillota</taxon>
        <taxon>Bacilli</taxon>
        <taxon>Bacillales</taxon>
        <taxon>Caryophanaceae</taxon>
        <taxon>Paenisporosarcina</taxon>
    </lineage>
</organism>
<dbReference type="InterPro" id="IPR050580">
    <property type="entry name" value="2H_phosphoesterase_YjcG-like"/>
</dbReference>
<comment type="caution">
    <text evidence="3">The sequence shown here is derived from an EMBL/GenBank/DDBJ whole genome shotgun (WGS) entry which is preliminary data.</text>
</comment>